<keyword evidence="1" id="KW-0812">Transmembrane</keyword>
<accession>A0A8I0P2X3</accession>
<protein>
    <submittedName>
        <fullName evidence="2">Uncharacterized protein</fullName>
    </submittedName>
</protein>
<evidence type="ECO:0000313" key="3">
    <source>
        <dbReference type="Proteomes" id="UP000629287"/>
    </source>
</evidence>
<dbReference type="AlphaFoldDB" id="A0A8I0P2X3"/>
<keyword evidence="3" id="KW-1185">Reference proteome</keyword>
<gene>
    <name evidence="2" type="ORF">H4687_003334</name>
</gene>
<feature type="transmembrane region" description="Helical" evidence="1">
    <location>
        <begin position="49"/>
        <end position="67"/>
    </location>
</feature>
<dbReference type="GeneID" id="86827904"/>
<dbReference type="Proteomes" id="UP000629287">
    <property type="component" value="Unassembled WGS sequence"/>
</dbReference>
<comment type="caution">
    <text evidence="2">The sequence shown here is derived from an EMBL/GenBank/DDBJ whole genome shotgun (WGS) entry which is preliminary data.</text>
</comment>
<dbReference type="EMBL" id="JADBGF010000001">
    <property type="protein sequence ID" value="MBE1597205.1"/>
    <property type="molecule type" value="Genomic_DNA"/>
</dbReference>
<organism evidence="2 3">
    <name type="scientific">Streptomyces stelliscabiei</name>
    <dbReference type="NCBI Taxonomy" id="146820"/>
    <lineage>
        <taxon>Bacteria</taxon>
        <taxon>Bacillati</taxon>
        <taxon>Actinomycetota</taxon>
        <taxon>Actinomycetes</taxon>
        <taxon>Kitasatosporales</taxon>
        <taxon>Streptomycetaceae</taxon>
        <taxon>Streptomyces</taxon>
    </lineage>
</organism>
<feature type="transmembrane region" description="Helical" evidence="1">
    <location>
        <begin position="79"/>
        <end position="100"/>
    </location>
</feature>
<evidence type="ECO:0000313" key="2">
    <source>
        <dbReference type="EMBL" id="MBE1597205.1"/>
    </source>
</evidence>
<dbReference type="RefSeq" id="WP_159026192.1">
    <property type="nucleotide sequence ID" value="NZ_JADBGF010000001.1"/>
</dbReference>
<keyword evidence="1" id="KW-1133">Transmembrane helix</keyword>
<evidence type="ECO:0000256" key="1">
    <source>
        <dbReference type="SAM" id="Phobius"/>
    </source>
</evidence>
<reference evidence="2 3" key="1">
    <citation type="submission" date="2020-10" db="EMBL/GenBank/DDBJ databases">
        <title>Sequencing the genomes of 1000 actinobacteria strains.</title>
        <authorList>
            <person name="Klenk H.-P."/>
        </authorList>
    </citation>
    <scope>NUCLEOTIDE SEQUENCE [LARGE SCALE GENOMIC DNA]</scope>
    <source>
        <strain evidence="2 3">DSM 41803</strain>
    </source>
</reference>
<keyword evidence="1" id="KW-0472">Membrane</keyword>
<proteinExistence type="predicted"/>
<feature type="transmembrane region" description="Helical" evidence="1">
    <location>
        <begin position="17"/>
        <end position="37"/>
    </location>
</feature>
<name>A0A8I0P2X3_9ACTN</name>
<sequence length="110" mass="12452">MPSSARRPMYPRPWQRWAWAAVPAVSATALTFVPFIVAWRRHVVGWRTLAVYTALSGITIAGAVAEVDVHQWGTFWREVIRYTTWAYLITGVVHVALLDWPHRKPAAAKG</sequence>